<dbReference type="Proteomes" id="UP000254573">
    <property type="component" value="Unassembled WGS sequence"/>
</dbReference>
<dbReference type="GO" id="GO:0008721">
    <property type="term" value="F:D-serine ammonia-lyase activity"/>
    <property type="evidence" value="ECO:0007669"/>
    <property type="project" value="TreeGrafter"/>
</dbReference>
<evidence type="ECO:0000313" key="5">
    <source>
        <dbReference type="Proteomes" id="UP000254573"/>
    </source>
</evidence>
<dbReference type="EMBL" id="UGSG01000001">
    <property type="protein sequence ID" value="SUA74835.1"/>
    <property type="molecule type" value="Genomic_DNA"/>
</dbReference>
<dbReference type="InterPro" id="IPR051466">
    <property type="entry name" value="D-amino_acid_metab_enzyme"/>
</dbReference>
<dbReference type="EC" id="4.1.2.42" evidence="4"/>
<dbReference type="GO" id="GO:0043876">
    <property type="term" value="F:D-threonine aldolase activity"/>
    <property type="evidence" value="ECO:0007669"/>
    <property type="project" value="UniProtKB-EC"/>
</dbReference>
<evidence type="ECO:0000313" key="4">
    <source>
        <dbReference type="EMBL" id="SUA74835.1"/>
    </source>
</evidence>
<dbReference type="Gene3D" id="2.40.37.20">
    <property type="entry name" value="D-serine dehydratase-like domain"/>
    <property type="match status" value="1"/>
</dbReference>
<dbReference type="GO" id="GO:0036088">
    <property type="term" value="P:D-serine catabolic process"/>
    <property type="evidence" value="ECO:0007669"/>
    <property type="project" value="TreeGrafter"/>
</dbReference>
<dbReference type="AlphaFoldDB" id="A0A378YC81"/>
<dbReference type="Pfam" id="PF01168">
    <property type="entry name" value="Ala_racemase_N"/>
    <property type="match status" value="1"/>
</dbReference>
<dbReference type="Gene3D" id="3.20.20.10">
    <property type="entry name" value="Alanine racemase"/>
    <property type="match status" value="1"/>
</dbReference>
<dbReference type="InterPro" id="IPR001608">
    <property type="entry name" value="Ala_racemase_N"/>
</dbReference>
<dbReference type="Pfam" id="PF14031">
    <property type="entry name" value="D-ser_dehydrat"/>
    <property type="match status" value="1"/>
</dbReference>
<comment type="similarity">
    <text evidence="1">Belongs to the DSD1 family.</text>
</comment>
<dbReference type="InterPro" id="IPR029066">
    <property type="entry name" value="PLP-binding_barrel"/>
</dbReference>
<dbReference type="CDD" id="cd06812">
    <property type="entry name" value="PLPDE_III_DSD_D-TA_like_1"/>
    <property type="match status" value="1"/>
</dbReference>
<sequence length="388" mass="41926">MSPIHQVPPRSWQTLQSLETPAAIIDVPRMRRNIQRMQSRMDNLGVRFRPHVKTSKCVDVARAQMQAGASGITVSTLKEAACFFEAGVTDILYAVAMVERKLPAALALRRRGCDLKIVTDCVTSARAISAFGAQFGETFEVWIEVDTDGHRSGIRPDAPALLEVARVIHDGGATLGGVMTHAGSSYDFDTPDALAAIAEQERAGCVLAATRLRDAGLPCPVVSVGSTPTALAAVHLDGVTEVRAGVYVFFDLVMHNVGVCTTDDLALSVLTTVIGHQPDKGWAIVDAGWMAMSRDRGTQKQKHDFGYGQVCRIDGSPVAGYRLEGANQEHGILAREGEPDDDIVGRFPIGTLLRVMPNHACATGAQFPEYHALDPERDIAVWPRLHGW</sequence>
<dbReference type="PANTHER" id="PTHR28004:SF2">
    <property type="entry name" value="D-SERINE DEHYDRATASE"/>
    <property type="match status" value="1"/>
</dbReference>
<dbReference type="OrthoDB" id="9772497at2"/>
<feature type="domain" description="D-serine dehydratase-like" evidence="3">
    <location>
        <begin position="266"/>
        <end position="374"/>
    </location>
</feature>
<dbReference type="SMART" id="SM01119">
    <property type="entry name" value="D-ser_dehydrat"/>
    <property type="match status" value="1"/>
</dbReference>
<organism evidence="4 5">
    <name type="scientific">Pandoraea pnomenusa</name>
    <dbReference type="NCBI Taxonomy" id="93220"/>
    <lineage>
        <taxon>Bacteria</taxon>
        <taxon>Pseudomonadati</taxon>
        <taxon>Pseudomonadota</taxon>
        <taxon>Betaproteobacteria</taxon>
        <taxon>Burkholderiales</taxon>
        <taxon>Burkholderiaceae</taxon>
        <taxon>Pandoraea</taxon>
    </lineage>
</organism>
<dbReference type="SUPFAM" id="SSF51419">
    <property type="entry name" value="PLP-binding barrel"/>
    <property type="match status" value="1"/>
</dbReference>
<dbReference type="PANTHER" id="PTHR28004">
    <property type="entry name" value="ZGC:162816-RELATED"/>
    <property type="match status" value="1"/>
</dbReference>
<dbReference type="InterPro" id="IPR026956">
    <property type="entry name" value="D-ser_dehydrat-like_dom"/>
</dbReference>
<keyword evidence="2 4" id="KW-0456">Lyase</keyword>
<accession>A0A378YC81</accession>
<evidence type="ECO:0000256" key="1">
    <source>
        <dbReference type="ARBA" id="ARBA00005323"/>
    </source>
</evidence>
<proteinExistence type="inferred from homology"/>
<evidence type="ECO:0000259" key="3">
    <source>
        <dbReference type="SMART" id="SM01119"/>
    </source>
</evidence>
<evidence type="ECO:0000256" key="2">
    <source>
        <dbReference type="ARBA" id="ARBA00023239"/>
    </source>
</evidence>
<dbReference type="KEGG" id="ppnm:LV28_02620"/>
<name>A0A378YC81_9BURK</name>
<dbReference type="InterPro" id="IPR042208">
    <property type="entry name" value="D-ser_dehydrat-like_sf"/>
</dbReference>
<reference evidence="4 5" key="1">
    <citation type="submission" date="2018-06" db="EMBL/GenBank/DDBJ databases">
        <authorList>
            <consortium name="Pathogen Informatics"/>
            <person name="Doyle S."/>
        </authorList>
    </citation>
    <scope>NUCLEOTIDE SEQUENCE [LARGE SCALE GENOMIC DNA]</scope>
    <source>
        <strain evidence="4 5">NCTC13160</strain>
    </source>
</reference>
<gene>
    <name evidence="4" type="ORF">NCTC13160_00521</name>
</gene>
<dbReference type="RefSeq" id="WP_038617612.1">
    <property type="nucleotide sequence ID" value="NZ_CP009553.3"/>
</dbReference>
<protein>
    <submittedName>
        <fullName evidence="4">D-threonine aldolase</fullName>
        <ecNumber evidence="4">4.1.2.42</ecNumber>
    </submittedName>
</protein>
<dbReference type="STRING" id="93220.A6P55_23660"/>